<feature type="region of interest" description="Disordered" evidence="1">
    <location>
        <begin position="17"/>
        <end position="48"/>
    </location>
</feature>
<gene>
    <name evidence="2" type="ORF">40L</name>
</gene>
<name>A0A0U2JD97_9VIRU</name>
<organism evidence="2 3">
    <name type="scientific">Ranavirus ambystoma1</name>
    <dbReference type="NCBI Taxonomy" id="265294"/>
    <lineage>
        <taxon>Viruses</taxon>
        <taxon>Varidnaviria</taxon>
        <taxon>Bamfordvirae</taxon>
        <taxon>Nucleocytoviricota</taxon>
        <taxon>Megaviricetes</taxon>
        <taxon>Pimascovirales</taxon>
        <taxon>Pimascovirales incertae sedis</taxon>
        <taxon>Iridoviridae</taxon>
        <taxon>Alphairidovirinae</taxon>
        <taxon>Ranavirus</taxon>
    </lineage>
</organism>
<sequence length="118" mass="12759">MDQRVHLVRPIPLLPWAPGPLGPWSPSSPGGGHARPARWTRTPSTPAGPLYAVPACPAEHRQEYGVPGVVHQKPVGFKLWKGRHDVVRVVQGMGGIWRRLGIGDREPGVPDGPPGIRI</sequence>
<protein>
    <submittedName>
        <fullName evidence="2">Uncharacterized protein</fullName>
    </submittedName>
</protein>
<proteinExistence type="predicted"/>
<evidence type="ECO:0000313" key="2">
    <source>
        <dbReference type="EMBL" id="ALN36941.1"/>
    </source>
</evidence>
<reference evidence="2 3" key="1">
    <citation type="journal article" date="2015" name="G3 (Bethesda)">
        <title>Comparative Genomics of an Emerging Amphibian Virus.</title>
        <authorList>
            <person name="Epstein B."/>
            <person name="Storfer A."/>
        </authorList>
    </citation>
    <scope>NUCLEOTIDE SEQUENCE [LARGE SCALE GENOMIC DNA]</scope>
    <source>
        <strain evidence="2">UTAH</strain>
    </source>
</reference>
<dbReference type="Proteomes" id="UP000129491">
    <property type="component" value="Segment"/>
</dbReference>
<dbReference type="EMBL" id="KR075877">
    <property type="protein sequence ID" value="ALN36941.1"/>
    <property type="molecule type" value="Genomic_DNA"/>
</dbReference>
<evidence type="ECO:0000256" key="1">
    <source>
        <dbReference type="SAM" id="MobiDB-lite"/>
    </source>
</evidence>
<accession>A0A0U2JD97</accession>
<evidence type="ECO:0000313" key="3">
    <source>
        <dbReference type="Proteomes" id="UP000129491"/>
    </source>
</evidence>